<keyword evidence="1" id="KW-1133">Transmembrane helix</keyword>
<accession>D5V0R6</accession>
<keyword evidence="1" id="KW-0812">Transmembrane</keyword>
<dbReference type="STRING" id="572480.Arnit_2226"/>
<evidence type="ECO:0000313" key="3">
    <source>
        <dbReference type="EMBL" id="ADG93878.1"/>
    </source>
</evidence>
<reference evidence="3 4" key="1">
    <citation type="journal article" date="2010" name="Stand. Genomic Sci.">
        <title>Complete genome sequence of Arcobacter nitrofigilis type strain (CI).</title>
        <authorList>
            <person name="Pati A."/>
            <person name="Gronow S."/>
            <person name="Lapidus A."/>
            <person name="Copeland A."/>
            <person name="Glavina Del Rio T."/>
            <person name="Nolan M."/>
            <person name="Lucas S."/>
            <person name="Tice H."/>
            <person name="Cheng J.F."/>
            <person name="Han C."/>
            <person name="Chertkov O."/>
            <person name="Bruce D."/>
            <person name="Tapia R."/>
            <person name="Goodwin L."/>
            <person name="Pitluck S."/>
            <person name="Liolios K."/>
            <person name="Ivanova N."/>
            <person name="Mavromatis K."/>
            <person name="Chen A."/>
            <person name="Palaniappan K."/>
            <person name="Land M."/>
            <person name="Hauser L."/>
            <person name="Chang Y.J."/>
            <person name="Jeffries C.D."/>
            <person name="Detter J.C."/>
            <person name="Rohde M."/>
            <person name="Goker M."/>
            <person name="Bristow J."/>
            <person name="Eisen J.A."/>
            <person name="Markowitz V."/>
            <person name="Hugenholtz P."/>
            <person name="Klenk H.P."/>
            <person name="Kyrpides N.C."/>
        </authorList>
    </citation>
    <scope>NUCLEOTIDE SEQUENCE [LARGE SCALE GENOMIC DNA]</scope>
    <source>
        <strain evidence="4">ATCC 33309 / DSM 7299 / CCUG 15893 / LMG 7604 / NCTC 12251 / CI</strain>
    </source>
</reference>
<evidence type="ECO:0000313" key="4">
    <source>
        <dbReference type="Proteomes" id="UP000000939"/>
    </source>
</evidence>
<sequence length="159" mass="18647">MADISDMIIGSLSKVWHLVPLVVFIILVKKFMHNKDNKRRININKEHEKKGQSLELRTIEKYKKLGFKTQKSKEEGIDIICTKDEQTYLLKCNNNSKSKSIKAEDIKTFHKNAIKYLKTNNLEEKNVYFRYVVLFNDVLDKSALAILKDDSYNCKYVII</sequence>
<proteinExistence type="predicted"/>
<dbReference type="GO" id="GO:0009307">
    <property type="term" value="P:DNA restriction-modification system"/>
    <property type="evidence" value="ECO:0007669"/>
    <property type="project" value="InterPro"/>
</dbReference>
<evidence type="ECO:0000259" key="2">
    <source>
        <dbReference type="Pfam" id="PF04471"/>
    </source>
</evidence>
<dbReference type="InterPro" id="IPR007560">
    <property type="entry name" value="Restrct_endonuc_IV_Mrr"/>
</dbReference>
<dbReference type="OrthoDB" id="5349309at2"/>
<feature type="domain" description="Restriction endonuclease type IV Mrr" evidence="2">
    <location>
        <begin position="51"/>
        <end position="112"/>
    </location>
</feature>
<gene>
    <name evidence="3" type="ordered locus">Arnit_2226</name>
</gene>
<dbReference type="Proteomes" id="UP000000939">
    <property type="component" value="Chromosome"/>
</dbReference>
<dbReference type="GO" id="GO:0003677">
    <property type="term" value="F:DNA binding"/>
    <property type="evidence" value="ECO:0007669"/>
    <property type="project" value="InterPro"/>
</dbReference>
<feature type="transmembrane region" description="Helical" evidence="1">
    <location>
        <begin position="15"/>
        <end position="32"/>
    </location>
</feature>
<organism evidence="3 4">
    <name type="scientific">Arcobacter nitrofigilis (strain ATCC 33309 / DSM 7299 / CCUG 15893 / LMG 7604 / NCTC 12251 / CI)</name>
    <name type="common">Campylobacter nitrofigilis</name>
    <dbReference type="NCBI Taxonomy" id="572480"/>
    <lineage>
        <taxon>Bacteria</taxon>
        <taxon>Pseudomonadati</taxon>
        <taxon>Campylobacterota</taxon>
        <taxon>Epsilonproteobacteria</taxon>
        <taxon>Campylobacterales</taxon>
        <taxon>Arcobacteraceae</taxon>
        <taxon>Arcobacter</taxon>
    </lineage>
</organism>
<dbReference type="HOGENOM" id="CLU_1657203_0_0_7"/>
<dbReference type="AlphaFoldDB" id="D5V0R6"/>
<dbReference type="Pfam" id="PF04471">
    <property type="entry name" value="Mrr_cat"/>
    <property type="match status" value="1"/>
</dbReference>
<protein>
    <recommendedName>
        <fullName evidence="2">Restriction endonuclease type IV Mrr domain-containing protein</fullName>
    </recommendedName>
</protein>
<dbReference type="RefSeq" id="WP_013136023.1">
    <property type="nucleotide sequence ID" value="NC_014166.1"/>
</dbReference>
<keyword evidence="1" id="KW-0472">Membrane</keyword>
<keyword evidence="4" id="KW-1185">Reference proteome</keyword>
<dbReference type="KEGG" id="ant:Arnit_2226"/>
<dbReference type="SUPFAM" id="SSF52980">
    <property type="entry name" value="Restriction endonuclease-like"/>
    <property type="match status" value="1"/>
</dbReference>
<dbReference type="GO" id="GO:0004519">
    <property type="term" value="F:endonuclease activity"/>
    <property type="evidence" value="ECO:0007669"/>
    <property type="project" value="InterPro"/>
</dbReference>
<name>D5V0R6_ARCNC</name>
<dbReference type="EMBL" id="CP001999">
    <property type="protein sequence ID" value="ADG93878.1"/>
    <property type="molecule type" value="Genomic_DNA"/>
</dbReference>
<dbReference type="InterPro" id="IPR011335">
    <property type="entry name" value="Restrct_endonuc-II-like"/>
</dbReference>
<evidence type="ECO:0000256" key="1">
    <source>
        <dbReference type="SAM" id="Phobius"/>
    </source>
</evidence>